<feature type="non-terminal residue" evidence="2">
    <location>
        <position position="755"/>
    </location>
</feature>
<feature type="compositionally biased region" description="Polar residues" evidence="1">
    <location>
        <begin position="289"/>
        <end position="301"/>
    </location>
</feature>
<dbReference type="GO" id="GO:0005737">
    <property type="term" value="C:cytoplasm"/>
    <property type="evidence" value="ECO:0007669"/>
    <property type="project" value="TreeGrafter"/>
</dbReference>
<feature type="region of interest" description="Disordered" evidence="1">
    <location>
        <begin position="536"/>
        <end position="564"/>
    </location>
</feature>
<dbReference type="SUPFAM" id="SSF81606">
    <property type="entry name" value="PP2C-like"/>
    <property type="match status" value="1"/>
</dbReference>
<dbReference type="Gene3D" id="1.10.287.110">
    <property type="entry name" value="DnaJ domain"/>
    <property type="match status" value="1"/>
</dbReference>
<protein>
    <submittedName>
        <fullName evidence="2">Uncharacterized protein</fullName>
    </submittedName>
</protein>
<dbReference type="GO" id="GO:0072583">
    <property type="term" value="P:clathrin-dependent endocytosis"/>
    <property type="evidence" value="ECO:0007669"/>
    <property type="project" value="TreeGrafter"/>
</dbReference>
<dbReference type="InterPro" id="IPR036869">
    <property type="entry name" value="J_dom_sf"/>
</dbReference>
<dbReference type="SUPFAM" id="SSF46565">
    <property type="entry name" value="Chaperone J-domain"/>
    <property type="match status" value="1"/>
</dbReference>
<feature type="region of interest" description="Disordered" evidence="1">
    <location>
        <begin position="156"/>
        <end position="177"/>
    </location>
</feature>
<name>A0A7J8Q224_GOSRA</name>
<reference evidence="2 3" key="1">
    <citation type="journal article" date="2019" name="Genome Biol. Evol.">
        <title>Insights into the evolution of the New World diploid cottons (Gossypium, subgenus Houzingenia) based on genome sequencing.</title>
        <authorList>
            <person name="Grover C.E."/>
            <person name="Arick M.A. 2nd"/>
            <person name="Thrash A."/>
            <person name="Conover J.L."/>
            <person name="Sanders W.S."/>
            <person name="Peterson D.G."/>
            <person name="Frelichowski J.E."/>
            <person name="Scheffler J.A."/>
            <person name="Scheffler B.E."/>
            <person name="Wendel J.F."/>
        </authorList>
    </citation>
    <scope>NUCLEOTIDE SEQUENCE [LARGE SCALE GENOMIC DNA]</scope>
    <source>
        <strain evidence="2">8</strain>
        <tissue evidence="2">Leaf</tissue>
    </source>
</reference>
<feature type="region of interest" description="Disordered" evidence="1">
    <location>
        <begin position="102"/>
        <end position="127"/>
    </location>
</feature>
<dbReference type="PANTHER" id="PTHR23172">
    <property type="entry name" value="AUXILIN/CYCLIN G-ASSOCIATED KINASE-RELATED"/>
    <property type="match status" value="1"/>
</dbReference>
<dbReference type="GO" id="GO:0072318">
    <property type="term" value="P:clathrin coat disassembly"/>
    <property type="evidence" value="ECO:0007669"/>
    <property type="project" value="TreeGrafter"/>
</dbReference>
<dbReference type="GO" id="GO:0031982">
    <property type="term" value="C:vesicle"/>
    <property type="evidence" value="ECO:0007669"/>
    <property type="project" value="TreeGrafter"/>
</dbReference>
<dbReference type="GO" id="GO:0030276">
    <property type="term" value="F:clathrin binding"/>
    <property type="evidence" value="ECO:0007669"/>
    <property type="project" value="TreeGrafter"/>
</dbReference>
<sequence length="755" mass="83607">IFAVPIAPGDVIIAGTDGLFDNLYNNEITAVVVHALRAGFGPEVTAQKIAALARERAQAKDRQTPFSTAAQDAGFRYYGGKLDDITVVVSYVTSSDERFSQRESVPSGYSPQATFTASCSSPEMPRRSSVSDIDFHDVFGGAPRRPLIQETKYGFGETENNTDHSSPAFKRSDEPVVASSSRNPWSCFSKKPVFDEEGMARIRRSKSDFFHDIFQGNHSSSSSRKYEMNDPFAPSSRLIKPDRSLSPKPEPFGSSFPAQSRLLSLPSKVNKGMDLPNLTTSKSKDGASNGLSYLRESTNPTKHVETETKCNPNGDSSSLEISKNGSRFHFSIYKWANIGGVPVAIPLRGSDKLKGKDKLQRCSSANGWITSESKAREPKDKLHNCKSFRVEHGKSENVGLLIDSRNEDGGPGQVIEESNITKSESEIINKLKSTDRNVSKGKVSAVEKATHKPQPKPLNLIFNDDYDDEQGNDEITRNCGSKDISKMSAKKQDVKKRDTSKNVEASTTRIKHSPRNSWDDTKARVRGKVKEFIKIFNQDASSKPRTDTALPENHGSSRKERGTVQPEIETSISMNKRIEKIHLNNVLKKKSYSDIPAANHMCNGASEKNINSSVNDTVSDGFKTIVEDPAESFDNYILVEELRPEEKILPQFGIDPEEIMAIDDKIQQWSDGKQGNIRSLLSTLQYVSSNGVTSSQVLWPDSGWKSVPLVDIIEGPSVKRSYQKALLCLHPDKLQQKSAASDKKYIAQRVFDILQ</sequence>
<dbReference type="EMBL" id="JABEZZ010000009">
    <property type="protein sequence ID" value="MBA0595453.1"/>
    <property type="molecule type" value="Genomic_DNA"/>
</dbReference>
<accession>A0A7J8Q224</accession>
<evidence type="ECO:0000313" key="3">
    <source>
        <dbReference type="Proteomes" id="UP000593578"/>
    </source>
</evidence>
<dbReference type="Proteomes" id="UP000593578">
    <property type="component" value="Unassembled WGS sequence"/>
</dbReference>
<dbReference type="InterPro" id="IPR036457">
    <property type="entry name" value="PPM-type-like_dom_sf"/>
</dbReference>
<evidence type="ECO:0000313" key="2">
    <source>
        <dbReference type="EMBL" id="MBA0595453.1"/>
    </source>
</evidence>
<organism evidence="2 3">
    <name type="scientific">Gossypium raimondii</name>
    <name type="common">Peruvian cotton</name>
    <name type="synonym">Gossypium klotzschianum subsp. raimondii</name>
    <dbReference type="NCBI Taxonomy" id="29730"/>
    <lineage>
        <taxon>Eukaryota</taxon>
        <taxon>Viridiplantae</taxon>
        <taxon>Streptophyta</taxon>
        <taxon>Embryophyta</taxon>
        <taxon>Tracheophyta</taxon>
        <taxon>Spermatophyta</taxon>
        <taxon>Magnoliopsida</taxon>
        <taxon>eudicotyledons</taxon>
        <taxon>Gunneridae</taxon>
        <taxon>Pentapetalae</taxon>
        <taxon>rosids</taxon>
        <taxon>malvids</taxon>
        <taxon>Malvales</taxon>
        <taxon>Malvaceae</taxon>
        <taxon>Malvoideae</taxon>
        <taxon>Gossypium</taxon>
    </lineage>
</organism>
<proteinExistence type="predicted"/>
<dbReference type="AlphaFoldDB" id="A0A7J8Q224"/>
<comment type="caution">
    <text evidence="2">The sequence shown here is derived from an EMBL/GenBank/DDBJ whole genome shotgun (WGS) entry which is preliminary data.</text>
</comment>
<dbReference type="Gene3D" id="3.60.40.10">
    <property type="entry name" value="PPM-type phosphatase domain"/>
    <property type="match status" value="1"/>
</dbReference>
<feature type="compositionally biased region" description="Basic and acidic residues" evidence="1">
    <location>
        <begin position="490"/>
        <end position="501"/>
    </location>
</feature>
<feature type="compositionally biased region" description="Polar residues" evidence="1">
    <location>
        <begin position="309"/>
        <end position="318"/>
    </location>
</feature>
<feature type="compositionally biased region" description="Polar residues" evidence="1">
    <location>
        <begin position="102"/>
        <end position="121"/>
    </location>
</feature>
<dbReference type="PANTHER" id="PTHR23172:SF64">
    <property type="entry name" value="J DOMAIN-CONTAINING PROTEIN REQUIRED FOR CHLOROPLAST ACCUMULATION RESPONSE 1"/>
    <property type="match status" value="1"/>
</dbReference>
<feature type="region of interest" description="Disordered" evidence="1">
    <location>
        <begin position="467"/>
        <end position="522"/>
    </location>
</feature>
<feature type="region of interest" description="Disordered" evidence="1">
    <location>
        <begin position="218"/>
        <end position="318"/>
    </location>
</feature>
<evidence type="ECO:0000256" key="1">
    <source>
        <dbReference type="SAM" id="MobiDB-lite"/>
    </source>
</evidence>
<gene>
    <name evidence="2" type="ORF">Gorai_012322</name>
</gene>
<feature type="non-terminal residue" evidence="2">
    <location>
        <position position="1"/>
    </location>
</feature>